<gene>
    <name evidence="1" type="ORF">MU0053_003410</name>
</gene>
<dbReference type="Proteomes" id="UP001190465">
    <property type="component" value="Chromosome"/>
</dbReference>
<name>A0ABM9LYW9_9MYCO</name>
<dbReference type="RefSeq" id="WP_308478798.1">
    <property type="nucleotide sequence ID" value="NZ_OY726397.1"/>
</dbReference>
<organism evidence="1 2">
    <name type="scientific">[Mycobacterium] burgundiense</name>
    <dbReference type="NCBI Taxonomy" id="3064286"/>
    <lineage>
        <taxon>Bacteria</taxon>
        <taxon>Bacillati</taxon>
        <taxon>Actinomycetota</taxon>
        <taxon>Actinomycetes</taxon>
        <taxon>Mycobacteriales</taxon>
        <taxon>Mycobacteriaceae</taxon>
        <taxon>Mycolicibacterium</taxon>
    </lineage>
</organism>
<keyword evidence="2" id="KW-1185">Reference proteome</keyword>
<sequence>MSRAASRQTPTRRPAELKDLTLLVTVPGDPQSVRVFTDAESDDANTYAAETGGQLTRLPR</sequence>
<evidence type="ECO:0000313" key="1">
    <source>
        <dbReference type="EMBL" id="CAJ1507134.1"/>
    </source>
</evidence>
<proteinExistence type="predicted"/>
<dbReference type="EMBL" id="OY726397">
    <property type="protein sequence ID" value="CAJ1507134.1"/>
    <property type="molecule type" value="Genomic_DNA"/>
</dbReference>
<protein>
    <submittedName>
        <fullName evidence="1">Uncharacterized protein</fullName>
    </submittedName>
</protein>
<reference evidence="1 2" key="1">
    <citation type="submission" date="2023-08" db="EMBL/GenBank/DDBJ databases">
        <authorList>
            <person name="Folkvardsen B D."/>
            <person name="Norman A."/>
        </authorList>
    </citation>
    <scope>NUCLEOTIDE SEQUENCE [LARGE SCALE GENOMIC DNA]</scope>
    <source>
        <strain evidence="1 2">Mu0053</strain>
    </source>
</reference>
<evidence type="ECO:0000313" key="2">
    <source>
        <dbReference type="Proteomes" id="UP001190465"/>
    </source>
</evidence>
<accession>A0ABM9LYW9</accession>